<dbReference type="Pfam" id="PF07676">
    <property type="entry name" value="PD40"/>
    <property type="match status" value="6"/>
</dbReference>
<sequence length="396" mass="45026">MVIGLENVYRMADDESTREIAEVVYDVLKSDLKFSRLFNIVESKNYMELPVYRGEDVDLIGWKQKKVDFIVLMKAMAQGSEITVEGRLLDVRTGDLLRGKRYSWDKKYLRQTVHRFANEILEVTWGIKVPLFTSKIAFTSDRDGNKEIYLMDYDGYDQRRITDNSILDLFPALGPDGEHIVFSTVRGTKAVLLLYNMFTGEKITLSDAGGLNALPAWSLDGQKITFISSRDGNSEIYTINSDGTGLKRITFSPSIEASPAWSPTGRQIAFTSDRSGRPQIYIMDAEGTNIRRLTFFGEYNESPAFSPDGSMLTFVQRTGINFDIYRLDLQSQEIIKLTENQRSNESSRWSPDGLHIVFSSNRTGSYQIYVMDSDGLNQRQLTFKGNNTNPSWQALQ</sequence>
<comment type="caution">
    <text evidence="3">The sequence shown here is derived from an EMBL/GenBank/DDBJ whole genome shotgun (WGS) entry which is preliminary data.</text>
</comment>
<dbReference type="InterPro" id="IPR007195">
    <property type="entry name" value="TolB_N"/>
</dbReference>
<protein>
    <recommendedName>
        <fullName evidence="2">TolB N-terminal domain-containing protein</fullName>
    </recommendedName>
</protein>
<proteinExistence type="inferred from homology"/>
<comment type="similarity">
    <text evidence="1">Belongs to the TolB family.</text>
</comment>
<dbReference type="Gene3D" id="2.120.10.30">
    <property type="entry name" value="TolB, C-terminal domain"/>
    <property type="match status" value="1"/>
</dbReference>
<evidence type="ECO:0000256" key="1">
    <source>
        <dbReference type="ARBA" id="ARBA00009820"/>
    </source>
</evidence>
<dbReference type="PANTHER" id="PTHR36842">
    <property type="entry name" value="PROTEIN TOLB HOMOLOG"/>
    <property type="match status" value="1"/>
</dbReference>
<dbReference type="STRING" id="1817863.A2Y62_06070"/>
<gene>
    <name evidence="3" type="ORF">A2Y62_06070</name>
</gene>
<dbReference type="GO" id="GO:0042597">
    <property type="term" value="C:periplasmic space"/>
    <property type="evidence" value="ECO:0007669"/>
    <property type="project" value="InterPro"/>
</dbReference>
<dbReference type="AlphaFoldDB" id="A0A1F5VSF4"/>
<dbReference type="SUPFAM" id="SSF69304">
    <property type="entry name" value="Tricorn protease N-terminal domain"/>
    <property type="match status" value="1"/>
</dbReference>
<dbReference type="InterPro" id="IPR011042">
    <property type="entry name" value="6-blade_b-propeller_TolB-like"/>
</dbReference>
<dbReference type="Pfam" id="PF04052">
    <property type="entry name" value="TolB_N"/>
    <property type="match status" value="1"/>
</dbReference>
<dbReference type="Gene3D" id="2.120.10.60">
    <property type="entry name" value="Tricorn protease N-terminal domain"/>
    <property type="match status" value="1"/>
</dbReference>
<organism evidence="3 4">
    <name type="scientific">Candidatus Fischerbacteria bacterium RBG_13_37_8</name>
    <dbReference type="NCBI Taxonomy" id="1817863"/>
    <lineage>
        <taxon>Bacteria</taxon>
        <taxon>Candidatus Fischeribacteriota</taxon>
    </lineage>
</organism>
<feature type="domain" description="TolB N-terminal" evidence="2">
    <location>
        <begin position="10"/>
        <end position="95"/>
    </location>
</feature>
<name>A0A1F5VSF4_9BACT</name>
<evidence type="ECO:0000313" key="4">
    <source>
        <dbReference type="Proteomes" id="UP000178943"/>
    </source>
</evidence>
<dbReference type="SUPFAM" id="SSF52964">
    <property type="entry name" value="TolB, N-terminal domain"/>
    <property type="match status" value="1"/>
</dbReference>
<evidence type="ECO:0000259" key="2">
    <source>
        <dbReference type="Pfam" id="PF04052"/>
    </source>
</evidence>
<dbReference type="Proteomes" id="UP000178943">
    <property type="component" value="Unassembled WGS sequence"/>
</dbReference>
<dbReference type="EMBL" id="MFGW01000099">
    <property type="protein sequence ID" value="OGF66011.1"/>
    <property type="molecule type" value="Genomic_DNA"/>
</dbReference>
<dbReference type="InterPro" id="IPR011659">
    <property type="entry name" value="WD40"/>
</dbReference>
<dbReference type="GO" id="GO:0015031">
    <property type="term" value="P:protein transport"/>
    <property type="evidence" value="ECO:0007669"/>
    <property type="project" value="InterPro"/>
</dbReference>
<dbReference type="Gene3D" id="3.40.50.10070">
    <property type="entry name" value="TolB, N-terminal domain"/>
    <property type="match status" value="1"/>
</dbReference>
<reference evidence="3 4" key="1">
    <citation type="journal article" date="2016" name="Nat. Commun.">
        <title>Thousands of microbial genomes shed light on interconnected biogeochemical processes in an aquifer system.</title>
        <authorList>
            <person name="Anantharaman K."/>
            <person name="Brown C.T."/>
            <person name="Hug L.A."/>
            <person name="Sharon I."/>
            <person name="Castelle C.J."/>
            <person name="Probst A.J."/>
            <person name="Thomas B.C."/>
            <person name="Singh A."/>
            <person name="Wilkins M.J."/>
            <person name="Karaoz U."/>
            <person name="Brodie E.L."/>
            <person name="Williams K.H."/>
            <person name="Hubbard S.S."/>
            <person name="Banfield J.F."/>
        </authorList>
    </citation>
    <scope>NUCLEOTIDE SEQUENCE [LARGE SCALE GENOMIC DNA]</scope>
</reference>
<accession>A0A1F5VSF4</accession>
<dbReference type="PANTHER" id="PTHR36842:SF1">
    <property type="entry name" value="PROTEIN TOLB"/>
    <property type="match status" value="1"/>
</dbReference>
<evidence type="ECO:0000313" key="3">
    <source>
        <dbReference type="EMBL" id="OGF66011.1"/>
    </source>
</evidence>